<dbReference type="Pfam" id="PF02931">
    <property type="entry name" value="Neur_chan_LBD"/>
    <property type="match status" value="1"/>
</dbReference>
<dbReference type="SUPFAM" id="SSF63712">
    <property type="entry name" value="Nicotinic receptor ligand binding domain-like"/>
    <property type="match status" value="1"/>
</dbReference>
<dbReference type="InterPro" id="IPR006202">
    <property type="entry name" value="Neur_chan_lig-bd"/>
</dbReference>
<dbReference type="Proteomes" id="UP000663879">
    <property type="component" value="Unassembled WGS sequence"/>
</dbReference>
<comment type="caution">
    <text evidence="17">The sequence shown here is derived from an EMBL/GenBank/DDBJ whole genome shotgun (WGS) entry which is preliminary data.</text>
</comment>
<feature type="domain" description="Neurotransmitter-gated ion-channel ligand-binding" evidence="15">
    <location>
        <begin position="27"/>
        <end position="232"/>
    </location>
</feature>
<evidence type="ECO:0000259" key="16">
    <source>
        <dbReference type="Pfam" id="PF02932"/>
    </source>
</evidence>
<keyword evidence="18" id="KW-1185">Reference proteome</keyword>
<evidence type="ECO:0000313" key="18">
    <source>
        <dbReference type="Proteomes" id="UP000663879"/>
    </source>
</evidence>
<protein>
    <submittedName>
        <fullName evidence="17">Uncharacterized protein</fullName>
    </submittedName>
</protein>
<keyword evidence="11" id="KW-1071">Ligand-gated ion channel</keyword>
<dbReference type="OrthoDB" id="9980300at2759"/>
<evidence type="ECO:0000256" key="14">
    <source>
        <dbReference type="RuleBase" id="RU000687"/>
    </source>
</evidence>
<keyword evidence="3 14" id="KW-0812">Transmembrane</keyword>
<reference evidence="17" key="1">
    <citation type="submission" date="2021-02" db="EMBL/GenBank/DDBJ databases">
        <authorList>
            <person name="Nowell W R."/>
        </authorList>
    </citation>
    <scope>NUCLEOTIDE SEQUENCE</scope>
    <source>
        <strain evidence="17">Ploen Becks lab</strain>
    </source>
</reference>
<evidence type="ECO:0000256" key="8">
    <source>
        <dbReference type="ARBA" id="ARBA00023157"/>
    </source>
</evidence>
<dbReference type="InterPro" id="IPR038050">
    <property type="entry name" value="Neuro_actylchol_rec"/>
</dbReference>
<gene>
    <name evidence="17" type="ORF">OXX778_LOCUS211</name>
</gene>
<feature type="transmembrane region" description="Helical" evidence="14">
    <location>
        <begin position="264"/>
        <end position="281"/>
    </location>
</feature>
<evidence type="ECO:0000256" key="11">
    <source>
        <dbReference type="ARBA" id="ARBA00023286"/>
    </source>
</evidence>
<evidence type="ECO:0000256" key="3">
    <source>
        <dbReference type="ARBA" id="ARBA00022692"/>
    </source>
</evidence>
<proteinExistence type="inferred from homology"/>
<name>A0A813MA69_9BILA</name>
<dbReference type="GO" id="GO:0004888">
    <property type="term" value="F:transmembrane signaling receptor activity"/>
    <property type="evidence" value="ECO:0007669"/>
    <property type="project" value="InterPro"/>
</dbReference>
<dbReference type="InterPro" id="IPR002394">
    <property type="entry name" value="Nicotinic_acetylcholine_rcpt"/>
</dbReference>
<dbReference type="Gene3D" id="2.70.170.10">
    <property type="entry name" value="Neurotransmitter-gated ion-channel ligand-binding domain"/>
    <property type="match status" value="1"/>
</dbReference>
<keyword evidence="4 14" id="KW-1133">Transmembrane helix</keyword>
<evidence type="ECO:0000313" key="17">
    <source>
        <dbReference type="EMBL" id="CAF0705090.1"/>
    </source>
</evidence>
<dbReference type="CDD" id="cd19051">
    <property type="entry name" value="LGIC_TM_cation"/>
    <property type="match status" value="1"/>
</dbReference>
<evidence type="ECO:0000256" key="1">
    <source>
        <dbReference type="ARBA" id="ARBA00022448"/>
    </source>
</evidence>
<dbReference type="InterPro" id="IPR006201">
    <property type="entry name" value="Neur_channel"/>
</dbReference>
<dbReference type="AlphaFoldDB" id="A0A813MA69"/>
<keyword evidence="10" id="KW-0325">Glycoprotein</keyword>
<dbReference type="GO" id="GO:0022848">
    <property type="term" value="F:acetylcholine-gated monoatomic cation-selective channel activity"/>
    <property type="evidence" value="ECO:0007669"/>
    <property type="project" value="InterPro"/>
</dbReference>
<evidence type="ECO:0000256" key="12">
    <source>
        <dbReference type="ARBA" id="ARBA00023303"/>
    </source>
</evidence>
<evidence type="ECO:0000256" key="2">
    <source>
        <dbReference type="ARBA" id="ARBA00022475"/>
    </source>
</evidence>
<dbReference type="CDD" id="cd18989">
    <property type="entry name" value="LGIC_ECD_cation"/>
    <property type="match status" value="1"/>
</dbReference>
<keyword evidence="6 14" id="KW-0406">Ion transport</keyword>
<accession>A0A813MA69</accession>
<comment type="similarity">
    <text evidence="14">Belongs to the ligand-gated ion channel (TC 1.A.9) family.</text>
</comment>
<dbReference type="Gene3D" id="1.20.58.390">
    <property type="entry name" value="Neurotransmitter-gated ion-channel transmembrane domain"/>
    <property type="match status" value="1"/>
</dbReference>
<organism evidence="17 18">
    <name type="scientific">Brachionus calyciflorus</name>
    <dbReference type="NCBI Taxonomy" id="104777"/>
    <lineage>
        <taxon>Eukaryota</taxon>
        <taxon>Metazoa</taxon>
        <taxon>Spiralia</taxon>
        <taxon>Gnathifera</taxon>
        <taxon>Rotifera</taxon>
        <taxon>Eurotatoria</taxon>
        <taxon>Monogononta</taxon>
        <taxon>Pseudotrocha</taxon>
        <taxon>Ploima</taxon>
        <taxon>Brachionidae</taxon>
        <taxon>Brachionus</taxon>
    </lineage>
</organism>
<feature type="domain" description="Neurotransmitter-gated ion-channel transmembrane" evidence="16">
    <location>
        <begin position="240"/>
        <end position="327"/>
    </location>
</feature>
<dbReference type="EMBL" id="CAJNOC010000010">
    <property type="protein sequence ID" value="CAF0705090.1"/>
    <property type="molecule type" value="Genomic_DNA"/>
</dbReference>
<dbReference type="PRINTS" id="PR00252">
    <property type="entry name" value="NRIONCHANNEL"/>
</dbReference>
<dbReference type="SUPFAM" id="SSF90112">
    <property type="entry name" value="Neurotransmitter-gated ion-channel transmembrane pore"/>
    <property type="match status" value="1"/>
</dbReference>
<feature type="transmembrane region" description="Helical" evidence="14">
    <location>
        <begin position="293"/>
        <end position="317"/>
    </location>
</feature>
<keyword evidence="1 14" id="KW-0813">Transport</keyword>
<evidence type="ECO:0000256" key="5">
    <source>
        <dbReference type="ARBA" id="ARBA00023018"/>
    </source>
</evidence>
<dbReference type="InterPro" id="IPR006029">
    <property type="entry name" value="Neurotrans-gated_channel_TM"/>
</dbReference>
<evidence type="ECO:0000256" key="4">
    <source>
        <dbReference type="ARBA" id="ARBA00022989"/>
    </source>
</evidence>
<keyword evidence="5" id="KW-0770">Synapse</keyword>
<evidence type="ECO:0000256" key="13">
    <source>
        <dbReference type="ARBA" id="ARBA00034099"/>
    </source>
</evidence>
<keyword evidence="2" id="KW-1003">Cell membrane</keyword>
<dbReference type="InterPro" id="IPR036734">
    <property type="entry name" value="Neur_chan_lig-bd_sf"/>
</dbReference>
<keyword evidence="12 14" id="KW-0407">Ion channel</keyword>
<evidence type="ECO:0000256" key="9">
    <source>
        <dbReference type="ARBA" id="ARBA00023170"/>
    </source>
</evidence>
<keyword evidence="8" id="KW-1015">Disulfide bond</keyword>
<dbReference type="Pfam" id="PF02932">
    <property type="entry name" value="Neur_chan_memb"/>
    <property type="match status" value="1"/>
</dbReference>
<feature type="transmembrane region" description="Helical" evidence="14">
    <location>
        <begin position="337"/>
        <end position="357"/>
    </location>
</feature>
<evidence type="ECO:0000256" key="6">
    <source>
        <dbReference type="ARBA" id="ARBA00023065"/>
    </source>
</evidence>
<dbReference type="GO" id="GO:0045211">
    <property type="term" value="C:postsynaptic membrane"/>
    <property type="evidence" value="ECO:0007669"/>
    <property type="project" value="InterPro"/>
</dbReference>
<dbReference type="PANTHER" id="PTHR18945">
    <property type="entry name" value="NEUROTRANSMITTER GATED ION CHANNEL"/>
    <property type="match status" value="1"/>
</dbReference>
<sequence length="467" mass="54914">MNTLITTICLYCIGMSVVFCQYGAINLKRDLFRNYDSQSRPVENHLQITNICTGLYVLQIVGLSEKSQTMTANIQLLFIWNDVFLKWNSSDYENVSQLYVKSSMIWTPDIIIMDSADEKSPRDYRDNYLIRVNSDGKIRWQYQTLSKSFCTIDIMNFPFDEQTCSINIRSSARDNNTLRLVKRNLKAKVYESIKTEWFIVDSSVEETSIILRKNSNLVEYTVLRFNLKLRRVTTHYFVKIIFPFTIIASMTLFAFWLAPDSGEKLTLDVTILLSLVFYLQITSDYIPRGFSKIPILTLFTLTNFSLVFLSSVFTVIVLRLYYNSPSYLTPQENELPYIYRLILFKYIGPLLCLRFYFRKRGETYCDSVPIDRNSCLTRKKSASFKNLNKSTIDFENLTMSKINENIYNNTLELLRTLKLLNKCMRQDLELDEEEITDERINAKKNEFQAERSLYYEEWKQASLVLDR</sequence>
<evidence type="ECO:0000256" key="7">
    <source>
        <dbReference type="ARBA" id="ARBA00023136"/>
    </source>
</evidence>
<keyword evidence="7 14" id="KW-0472">Membrane</keyword>
<dbReference type="PRINTS" id="PR00254">
    <property type="entry name" value="NICOTINICR"/>
</dbReference>
<comment type="subcellular location">
    <subcellularLocation>
        <location evidence="13">Synaptic cell membrane</location>
        <topology evidence="13">Multi-pass membrane protein</topology>
    </subcellularLocation>
</comment>
<dbReference type="InterPro" id="IPR036719">
    <property type="entry name" value="Neuro-gated_channel_TM_sf"/>
</dbReference>
<feature type="transmembrane region" description="Helical" evidence="14">
    <location>
        <begin position="236"/>
        <end position="258"/>
    </location>
</feature>
<evidence type="ECO:0000259" key="15">
    <source>
        <dbReference type="Pfam" id="PF02931"/>
    </source>
</evidence>
<evidence type="ECO:0000256" key="10">
    <source>
        <dbReference type="ARBA" id="ARBA00023180"/>
    </source>
</evidence>
<dbReference type="PROSITE" id="PS00236">
    <property type="entry name" value="NEUROTR_ION_CHANNEL"/>
    <property type="match status" value="1"/>
</dbReference>
<dbReference type="InterPro" id="IPR018000">
    <property type="entry name" value="Neurotransmitter_ion_chnl_CS"/>
</dbReference>
<keyword evidence="9" id="KW-0675">Receptor</keyword>
<dbReference type="FunFam" id="2.70.170.10:FF:000028">
    <property type="entry name" value="AcetylCholine Receptor"/>
    <property type="match status" value="1"/>
</dbReference>